<feature type="domain" description="Vacuolar import/degradation Vid27 C-terminal" evidence="1">
    <location>
        <begin position="237"/>
        <end position="492"/>
    </location>
</feature>
<dbReference type="PANTHER" id="PTHR31913:SF0">
    <property type="entry name" value="VACUOLAR IMPORT AND DEGRADATION PROTEIN 27"/>
    <property type="match status" value="1"/>
</dbReference>
<evidence type="ECO:0000313" key="3">
    <source>
        <dbReference type="Proteomes" id="UP000283634"/>
    </source>
</evidence>
<comment type="caution">
    <text evidence="2">The sequence shown here is derived from an EMBL/GenBank/DDBJ whole genome shotgun (WGS) entry which is preliminary data.</text>
</comment>
<dbReference type="EMBL" id="MKGL01000084">
    <property type="protein sequence ID" value="RNF07550.1"/>
    <property type="molecule type" value="Genomic_DNA"/>
</dbReference>
<dbReference type="Pfam" id="PF08553">
    <property type="entry name" value="VID27"/>
    <property type="match status" value="1"/>
</dbReference>
<evidence type="ECO:0000259" key="1">
    <source>
        <dbReference type="Pfam" id="PF08553"/>
    </source>
</evidence>
<name>A0A3R7NJV3_TRYRA</name>
<sequence length="548" mass="61437">MLRRGFASMKQASTTTLFMSCGTLYFRQKGVYEPIGGSESVGQYTISIEADEKESPSRRYAIVVYEEDEEVLRQYIGNGLTLAYSSVSVHWPASIDGVMQYIAFLFADDEPKVKAAQQLEKFVLLYNRCTYALLTETSVDSTISDDEEYNFLSNIAISRLPEDTYEEPMYELDVSHECANPTGRGNVCYAESRRFNRALVMRKERNKIEFQAHAIGADGFEEKAPEKFKLNNISTCDSALLDDTEKKMLLLSVDEKRLHEVDMEYGKVVQDYELPVSVRSVTHSAHVAGPQPVYTCLADNVAFNFDLRMDPRNNVVMEAGKTLLDYKLSIKKPFTCHATSAAGHLVIGDTAGAIRLYTGPPGSRRPDGKYNPKSAKTLLETKVPIISVDVTADGKYVLAVCSKYLLLMRTVYMDDDSTTKNGFLSRMGKKKPTPLRLQPTPQQLDAIGGIDDLNFTSGGFDRFEEGCETCITACSHEYVFTWSFEAAKRAVEDGRACVGETALVKREVLAVSAAVPDKVMYMTDRDIRIAPLRRQERVEKGTKEYRYV</sequence>
<dbReference type="GO" id="GO:0005737">
    <property type="term" value="C:cytoplasm"/>
    <property type="evidence" value="ECO:0007669"/>
    <property type="project" value="TreeGrafter"/>
</dbReference>
<dbReference type="VEuPathDB" id="TriTrypDB:TRSC58_00197"/>
<dbReference type="Proteomes" id="UP000283634">
    <property type="component" value="Unassembled WGS sequence"/>
</dbReference>
<dbReference type="InterPro" id="IPR040458">
    <property type="entry name" value="Vid27"/>
</dbReference>
<dbReference type="InterPro" id="IPR013863">
    <property type="entry name" value="VID27_C"/>
</dbReference>
<gene>
    <name evidence="2" type="ORF">TraAM80_03294</name>
</gene>
<dbReference type="InterPro" id="IPR036322">
    <property type="entry name" value="WD40_repeat_dom_sf"/>
</dbReference>
<dbReference type="AlphaFoldDB" id="A0A3R7NJV3"/>
<protein>
    <submittedName>
        <fullName evidence="2">Vacuole import and degradation</fullName>
    </submittedName>
</protein>
<reference evidence="2 3" key="1">
    <citation type="journal article" date="2018" name="BMC Genomics">
        <title>Genomic comparison of Trypanosoma conorhini and Trypanosoma rangeli to Trypanosoma cruzi strains of high and low virulence.</title>
        <authorList>
            <person name="Bradwell K.R."/>
            <person name="Koparde V.N."/>
            <person name="Matveyev A.V."/>
            <person name="Serrano M.G."/>
            <person name="Alves J.M."/>
            <person name="Parikh H."/>
            <person name="Huang B."/>
            <person name="Lee V."/>
            <person name="Espinosa-Alvarez O."/>
            <person name="Ortiz P.A."/>
            <person name="Costa-Martins A.G."/>
            <person name="Teixeira M.M."/>
            <person name="Buck G.A."/>
        </authorList>
    </citation>
    <scope>NUCLEOTIDE SEQUENCE [LARGE SCALE GENOMIC DNA]</scope>
    <source>
        <strain evidence="2 3">AM80</strain>
    </source>
</reference>
<dbReference type="PANTHER" id="PTHR31913">
    <property type="entry name" value="VACUOLAR IMPORT AND DEGRADATION PROTEIN 27"/>
    <property type="match status" value="1"/>
</dbReference>
<organism evidence="2 3">
    <name type="scientific">Trypanosoma rangeli</name>
    <dbReference type="NCBI Taxonomy" id="5698"/>
    <lineage>
        <taxon>Eukaryota</taxon>
        <taxon>Discoba</taxon>
        <taxon>Euglenozoa</taxon>
        <taxon>Kinetoplastea</taxon>
        <taxon>Metakinetoplastina</taxon>
        <taxon>Trypanosomatida</taxon>
        <taxon>Trypanosomatidae</taxon>
        <taxon>Trypanosoma</taxon>
        <taxon>Herpetosoma</taxon>
    </lineage>
</organism>
<dbReference type="GeneID" id="40327227"/>
<evidence type="ECO:0000313" key="2">
    <source>
        <dbReference type="EMBL" id="RNF07550.1"/>
    </source>
</evidence>
<dbReference type="GO" id="GO:0005634">
    <property type="term" value="C:nucleus"/>
    <property type="evidence" value="ECO:0007669"/>
    <property type="project" value="TreeGrafter"/>
</dbReference>
<accession>A0A3R7NJV3</accession>
<dbReference type="OMA" id="DEWYQYL"/>
<proteinExistence type="predicted"/>
<dbReference type="RefSeq" id="XP_029239896.1">
    <property type="nucleotide sequence ID" value="XM_029380270.1"/>
</dbReference>
<dbReference type="PROSITE" id="PS51257">
    <property type="entry name" value="PROKAR_LIPOPROTEIN"/>
    <property type="match status" value="1"/>
</dbReference>
<keyword evidence="3" id="KW-1185">Reference proteome</keyword>
<dbReference type="SUPFAM" id="SSF50978">
    <property type="entry name" value="WD40 repeat-like"/>
    <property type="match status" value="1"/>
</dbReference>
<dbReference type="OrthoDB" id="238797at2759"/>
<dbReference type="VEuPathDB" id="TriTrypDB:TRSC58_00939"/>